<proteinExistence type="predicted"/>
<sequence>MQCIGVAEQAAFGVVFEAVFGLVGIHQAGQLASLVVILGGFTRRVDGFAQLAECVVLPQRGLARAVGVAGQLAIGGVAELFLAAVGVDDGGGQVVAVVGVLGLILQRVENLGADVLAIGDFLRLHSFSPTRYSVNF</sequence>
<comment type="caution">
    <text evidence="1">The sequence shown here is derived from an EMBL/GenBank/DDBJ whole genome shotgun (WGS) entry which is preliminary data.</text>
</comment>
<organism evidence="1 2">
    <name type="scientific">Pseudomonas putida</name>
    <name type="common">Arthrobacter siderocapsulatus</name>
    <dbReference type="NCBI Taxonomy" id="303"/>
    <lineage>
        <taxon>Bacteria</taxon>
        <taxon>Pseudomonadati</taxon>
        <taxon>Pseudomonadota</taxon>
        <taxon>Gammaproteobacteria</taxon>
        <taxon>Pseudomonadales</taxon>
        <taxon>Pseudomonadaceae</taxon>
        <taxon>Pseudomonas</taxon>
    </lineage>
</organism>
<gene>
    <name evidence="1" type="ORF">PPUN14671_38910</name>
</gene>
<evidence type="ECO:0000313" key="2">
    <source>
        <dbReference type="Proteomes" id="UP001161257"/>
    </source>
</evidence>
<protein>
    <submittedName>
        <fullName evidence="1">Uncharacterized protein</fullName>
    </submittedName>
</protein>
<reference evidence="1" key="1">
    <citation type="submission" date="2023-01" db="EMBL/GenBank/DDBJ databases">
        <title>Whole-genome sequence of Pseudomonas putida NBRC 14671.</title>
        <authorList>
            <person name="Morohoshi T."/>
            <person name="Someya N."/>
        </authorList>
    </citation>
    <scope>NUCLEOTIDE SEQUENCE</scope>
    <source>
        <strain evidence="1">NBRC 14671</strain>
    </source>
</reference>
<name>A0AA37VWM9_PSEPU</name>
<dbReference type="AlphaFoldDB" id="A0AA37VWM9"/>
<dbReference type="Proteomes" id="UP001161257">
    <property type="component" value="Unassembled WGS sequence"/>
</dbReference>
<evidence type="ECO:0000313" key="1">
    <source>
        <dbReference type="EMBL" id="GLO37055.1"/>
    </source>
</evidence>
<accession>A0AA37VWM9</accession>
<dbReference type="EMBL" id="BSKJ01000009">
    <property type="protein sequence ID" value="GLO37055.1"/>
    <property type="molecule type" value="Genomic_DNA"/>
</dbReference>